<sequence>MDLIFRVHLGSIIDSFLQCLASPSMDVRASAFRACILLLERFFDSFDCDIFDEVLPGIMKAILGMLSCGHECLARGALTHLIALVTVKPEVFRPFIDDVVYSLLKIAECDLLEEETKYAGVELLSTLAESVDEDNSMITNLPEHYKSRLISVLMTMLQCIEDDPTWYNLDDSYGASAGKTKYFFLGTEFLDTVSTALGGHVVLPIIFEKSISNLQALSWKRRYAGIQAFVAVSEGCFGVMVSCLEQVTSIILAVFRDPHPRVRWVAIDSVIRLVQDIGAEFLAGYCTRFLPALAAALEDFDNPRVLEHAASLIQTLSEHCGQDALHPCLELIVRKLQRLLQSGKHLLQVKALVCLASVVSSSQVMEFLISQHQTHLEIDKSVESHIAEDIVYNLICPQLT</sequence>
<dbReference type="InterPro" id="IPR040122">
    <property type="entry name" value="Importin_beta"/>
</dbReference>
<organism evidence="6 7">
    <name type="scientific">Dillenia turbinata</name>
    <dbReference type="NCBI Taxonomy" id="194707"/>
    <lineage>
        <taxon>Eukaryota</taxon>
        <taxon>Viridiplantae</taxon>
        <taxon>Streptophyta</taxon>
        <taxon>Embryophyta</taxon>
        <taxon>Tracheophyta</taxon>
        <taxon>Spermatophyta</taxon>
        <taxon>Magnoliopsida</taxon>
        <taxon>eudicotyledons</taxon>
        <taxon>Gunneridae</taxon>
        <taxon>Pentapetalae</taxon>
        <taxon>Dilleniales</taxon>
        <taxon>Dilleniaceae</taxon>
        <taxon>Dillenia</taxon>
    </lineage>
</organism>
<evidence type="ECO:0000256" key="4">
    <source>
        <dbReference type="ARBA" id="ARBA00022737"/>
    </source>
</evidence>
<protein>
    <submittedName>
        <fullName evidence="6">Importin repeat 4</fullName>
    </submittedName>
</protein>
<dbReference type="AlphaFoldDB" id="A0AAN8YWL2"/>
<evidence type="ECO:0000256" key="5">
    <source>
        <dbReference type="ARBA" id="ARBA00022927"/>
    </source>
</evidence>
<evidence type="ECO:0000313" key="6">
    <source>
        <dbReference type="EMBL" id="KAK6912333.1"/>
    </source>
</evidence>
<comment type="caution">
    <text evidence="6">The sequence shown here is derived from an EMBL/GenBank/DDBJ whole genome shotgun (WGS) entry which is preliminary data.</text>
</comment>
<dbReference type="InterPro" id="IPR016024">
    <property type="entry name" value="ARM-type_fold"/>
</dbReference>
<dbReference type="GO" id="GO:0006606">
    <property type="term" value="P:protein import into nucleus"/>
    <property type="evidence" value="ECO:0007669"/>
    <property type="project" value="InterPro"/>
</dbReference>
<reference evidence="6 7" key="1">
    <citation type="submission" date="2023-12" db="EMBL/GenBank/DDBJ databases">
        <title>A high-quality genome assembly for Dillenia turbinata (Dilleniales).</title>
        <authorList>
            <person name="Chanderbali A."/>
        </authorList>
    </citation>
    <scope>NUCLEOTIDE SEQUENCE [LARGE SCALE GENOMIC DNA]</scope>
    <source>
        <strain evidence="6">LSX21</strain>
        <tissue evidence="6">Leaf</tissue>
    </source>
</reference>
<name>A0AAN8YWL2_9MAGN</name>
<evidence type="ECO:0000313" key="7">
    <source>
        <dbReference type="Proteomes" id="UP001370490"/>
    </source>
</evidence>
<dbReference type="InterPro" id="IPR041653">
    <property type="entry name" value="Importin_rep_4"/>
</dbReference>
<accession>A0AAN8YWL2</accession>
<dbReference type="PANTHER" id="PTHR10527">
    <property type="entry name" value="IMPORTIN BETA"/>
    <property type="match status" value="1"/>
</dbReference>
<keyword evidence="4" id="KW-0677">Repeat</keyword>
<dbReference type="GO" id="GO:0005737">
    <property type="term" value="C:cytoplasm"/>
    <property type="evidence" value="ECO:0007669"/>
    <property type="project" value="UniProtKB-SubCell"/>
</dbReference>
<gene>
    <name evidence="6" type="ORF">RJ641_021934</name>
</gene>
<keyword evidence="7" id="KW-1185">Reference proteome</keyword>
<dbReference type="Proteomes" id="UP001370490">
    <property type="component" value="Unassembled WGS sequence"/>
</dbReference>
<dbReference type="Pfam" id="PF18808">
    <property type="entry name" value="Importin_rep_4"/>
    <property type="match status" value="1"/>
</dbReference>
<dbReference type="GO" id="GO:0005634">
    <property type="term" value="C:nucleus"/>
    <property type="evidence" value="ECO:0007669"/>
    <property type="project" value="UniProtKB-SubCell"/>
</dbReference>
<evidence type="ECO:0000256" key="2">
    <source>
        <dbReference type="ARBA" id="ARBA00022448"/>
    </source>
</evidence>
<dbReference type="EMBL" id="JBAMMX010000027">
    <property type="protein sequence ID" value="KAK6912333.1"/>
    <property type="molecule type" value="Genomic_DNA"/>
</dbReference>
<keyword evidence="5" id="KW-0653">Protein transport</keyword>
<keyword evidence="3" id="KW-0963">Cytoplasm</keyword>
<feature type="non-terminal residue" evidence="6">
    <location>
        <position position="400"/>
    </location>
</feature>
<dbReference type="Gene3D" id="1.25.10.10">
    <property type="entry name" value="Leucine-rich Repeat Variant"/>
    <property type="match status" value="1"/>
</dbReference>
<comment type="subcellular location">
    <subcellularLocation>
        <location evidence="1">Cytoplasm</location>
    </subcellularLocation>
</comment>
<keyword evidence="2" id="KW-0813">Transport</keyword>
<evidence type="ECO:0000256" key="1">
    <source>
        <dbReference type="ARBA" id="ARBA00004496"/>
    </source>
</evidence>
<proteinExistence type="predicted"/>
<dbReference type="SUPFAM" id="SSF48371">
    <property type="entry name" value="ARM repeat"/>
    <property type="match status" value="1"/>
</dbReference>
<evidence type="ECO:0000256" key="3">
    <source>
        <dbReference type="ARBA" id="ARBA00022490"/>
    </source>
</evidence>
<dbReference type="InterPro" id="IPR011989">
    <property type="entry name" value="ARM-like"/>
</dbReference>